<feature type="region of interest" description="Disordered" evidence="2">
    <location>
        <begin position="235"/>
        <end position="263"/>
    </location>
</feature>
<keyword evidence="4" id="KW-1185">Reference proteome</keyword>
<proteinExistence type="predicted"/>
<keyword evidence="1" id="KW-0175">Coiled coil</keyword>
<dbReference type="AlphaFoldDB" id="A0AAP0CKF7"/>
<feature type="coiled-coil region" evidence="1">
    <location>
        <begin position="142"/>
        <end position="204"/>
    </location>
</feature>
<protein>
    <submittedName>
        <fullName evidence="3">Uncharacterized protein</fullName>
    </submittedName>
</protein>
<dbReference type="EMBL" id="JBCNJP010000025">
    <property type="protein sequence ID" value="KAK9055787.1"/>
    <property type="molecule type" value="Genomic_DNA"/>
</dbReference>
<name>A0AAP0CKF7_9ASTR</name>
<dbReference type="PANTHER" id="PTHR48459:SF1">
    <property type="entry name" value="CUE DOMAIN-CONTAINING PROTEIN"/>
    <property type="match status" value="1"/>
</dbReference>
<dbReference type="PANTHER" id="PTHR48459">
    <property type="entry name" value="CUE DOMAIN-CONTAINING PROTEIN"/>
    <property type="match status" value="1"/>
</dbReference>
<organism evidence="3 4">
    <name type="scientific">Deinandra increscens subsp. villosa</name>
    <dbReference type="NCBI Taxonomy" id="3103831"/>
    <lineage>
        <taxon>Eukaryota</taxon>
        <taxon>Viridiplantae</taxon>
        <taxon>Streptophyta</taxon>
        <taxon>Embryophyta</taxon>
        <taxon>Tracheophyta</taxon>
        <taxon>Spermatophyta</taxon>
        <taxon>Magnoliopsida</taxon>
        <taxon>eudicotyledons</taxon>
        <taxon>Gunneridae</taxon>
        <taxon>Pentapetalae</taxon>
        <taxon>asterids</taxon>
        <taxon>campanulids</taxon>
        <taxon>Asterales</taxon>
        <taxon>Asteraceae</taxon>
        <taxon>Asteroideae</taxon>
        <taxon>Heliantheae alliance</taxon>
        <taxon>Madieae</taxon>
        <taxon>Madiinae</taxon>
        <taxon>Deinandra</taxon>
    </lineage>
</organism>
<feature type="coiled-coil region" evidence="1">
    <location>
        <begin position="365"/>
        <end position="428"/>
    </location>
</feature>
<gene>
    <name evidence="3" type="ORF">SSX86_026872</name>
</gene>
<accession>A0AAP0CKF7</accession>
<sequence>MADQNALEVEIANLQDDSTFRNTIINAFALLDTSIADGSNNLKDLSSRFDQVVSLKREVELKEKAAEEAKEVAATSGLDILAEVEELKQEQQSIKETNDMVHARKVYEQRAVLAKDLEQLQLRVSGVSNEGRTSVGDFDLMHRLLKMRLTEAEREKELADKEKLQNEILAREALVFKQSQILKLLEEANKLEEEEVKNSKLQDLFKRRESTVNILQGDVSAKHQDINVLKSTILPSSSSSVAPGHGLQLKTDESNETPKKTTDEPVQVAGEFVLPENGLLLKSPNWDSEIDWASVMEEGNMNVSNSSTAACRAMSDQNAFEVETENHDADSTFCDTITGSFERLDSFIDDATSNKKSLASALDLVKSLVKEVELKEKAAEEAKVEAATSGLDILAKVEELKQEQQRDVREMLQQKADLAKKLKKLELSVFDVLNEGNKCLGHFDEMRIELDLRLTSAIREKELADEEKLEKRDISSGSTCF</sequence>
<evidence type="ECO:0000313" key="4">
    <source>
        <dbReference type="Proteomes" id="UP001408789"/>
    </source>
</evidence>
<reference evidence="3 4" key="1">
    <citation type="submission" date="2024-04" db="EMBL/GenBank/DDBJ databases">
        <title>The reference genome of an endangered Asteraceae, Deinandra increscens subsp. villosa, native to the Central Coast of California.</title>
        <authorList>
            <person name="Guilliams M."/>
            <person name="Hasenstab-Lehman K."/>
            <person name="Meyer R."/>
            <person name="Mcevoy S."/>
        </authorList>
    </citation>
    <scope>NUCLEOTIDE SEQUENCE [LARGE SCALE GENOMIC DNA]</scope>
    <source>
        <tissue evidence="3">Leaf</tissue>
    </source>
</reference>
<feature type="compositionally biased region" description="Basic and acidic residues" evidence="2">
    <location>
        <begin position="250"/>
        <end position="263"/>
    </location>
</feature>
<evidence type="ECO:0000256" key="1">
    <source>
        <dbReference type="SAM" id="Coils"/>
    </source>
</evidence>
<evidence type="ECO:0000256" key="2">
    <source>
        <dbReference type="SAM" id="MobiDB-lite"/>
    </source>
</evidence>
<evidence type="ECO:0000313" key="3">
    <source>
        <dbReference type="EMBL" id="KAK9055787.1"/>
    </source>
</evidence>
<comment type="caution">
    <text evidence="3">The sequence shown here is derived from an EMBL/GenBank/DDBJ whole genome shotgun (WGS) entry which is preliminary data.</text>
</comment>
<dbReference type="Proteomes" id="UP001408789">
    <property type="component" value="Unassembled WGS sequence"/>
</dbReference>